<evidence type="ECO:0000313" key="1">
    <source>
        <dbReference type="EMBL" id="CAC5372610.1"/>
    </source>
</evidence>
<dbReference type="EMBL" id="CACVKT020001854">
    <property type="protein sequence ID" value="CAC5372610.1"/>
    <property type="molecule type" value="Genomic_DNA"/>
</dbReference>
<dbReference type="AlphaFoldDB" id="A0A6J8ARS9"/>
<accession>A0A6J8ARS9</accession>
<keyword evidence="2" id="KW-1185">Reference proteome</keyword>
<proteinExistence type="predicted"/>
<name>A0A6J8ARS9_MYTCO</name>
<gene>
    <name evidence="1" type="ORF">MCOR_10657</name>
</gene>
<dbReference type="Proteomes" id="UP000507470">
    <property type="component" value="Unassembled WGS sequence"/>
</dbReference>
<evidence type="ECO:0000313" key="2">
    <source>
        <dbReference type="Proteomes" id="UP000507470"/>
    </source>
</evidence>
<protein>
    <submittedName>
        <fullName evidence="1">Uncharacterized protein</fullName>
    </submittedName>
</protein>
<organism evidence="1 2">
    <name type="scientific">Mytilus coruscus</name>
    <name type="common">Sea mussel</name>
    <dbReference type="NCBI Taxonomy" id="42192"/>
    <lineage>
        <taxon>Eukaryota</taxon>
        <taxon>Metazoa</taxon>
        <taxon>Spiralia</taxon>
        <taxon>Lophotrochozoa</taxon>
        <taxon>Mollusca</taxon>
        <taxon>Bivalvia</taxon>
        <taxon>Autobranchia</taxon>
        <taxon>Pteriomorphia</taxon>
        <taxon>Mytilida</taxon>
        <taxon>Mytiloidea</taxon>
        <taxon>Mytilidae</taxon>
        <taxon>Mytilinae</taxon>
        <taxon>Mytilus</taxon>
    </lineage>
</organism>
<sequence length="174" mass="19239">MRKYDLVTSAAPEQEACGLAIEIVHTVSNKFTESKDPVECTKGKNLHFLSLALNGVIILRSRSIGGNFSRDYNPGDNLGIQLNCSHLNMETTQQMTDAAIHDKTESDHKAFTTSRSETQRIKEGTSNNLKHVTSIAESNNVGYSVVDKSRTDEKVKHITALNDSNVEYAVIDKK</sequence>
<reference evidence="1 2" key="1">
    <citation type="submission" date="2020-06" db="EMBL/GenBank/DDBJ databases">
        <authorList>
            <person name="Li R."/>
            <person name="Bekaert M."/>
        </authorList>
    </citation>
    <scope>NUCLEOTIDE SEQUENCE [LARGE SCALE GENOMIC DNA]</scope>
    <source>
        <strain evidence="2">wild</strain>
    </source>
</reference>